<accession>A0A060S7U7</accession>
<name>A0A060S7U7_PYCCI</name>
<dbReference type="AlphaFoldDB" id="A0A060S7U7"/>
<protein>
    <submittedName>
        <fullName evidence="1">Glycosyltransferase Family 17 protein</fullName>
    </submittedName>
</protein>
<dbReference type="GO" id="GO:0003830">
    <property type="term" value="F:beta-1,4-mannosylglycoprotein 4-beta-N-acetylglucosaminyltransferase activity"/>
    <property type="evidence" value="ECO:0007669"/>
    <property type="project" value="InterPro"/>
</dbReference>
<reference evidence="1" key="1">
    <citation type="submission" date="2014-01" db="EMBL/GenBank/DDBJ databases">
        <title>The genome of the white-rot fungus Pycnoporus cinnabarinus: a basidiomycete model with a versatile arsenal for lignocellulosic biomass breakdown.</title>
        <authorList>
            <person name="Levasseur A."/>
            <person name="Lomascolo A."/>
            <person name="Ruiz-Duenas F.J."/>
            <person name="Uzan E."/>
            <person name="Piumi F."/>
            <person name="Kues U."/>
            <person name="Ram A.F.J."/>
            <person name="Murat C."/>
            <person name="Haon M."/>
            <person name="Benoit I."/>
            <person name="Arfi Y."/>
            <person name="Chevret D."/>
            <person name="Drula E."/>
            <person name="Kwon M.J."/>
            <person name="Gouret P."/>
            <person name="Lesage-Meessen L."/>
            <person name="Lombard V."/>
            <person name="Mariette J."/>
            <person name="Noirot C."/>
            <person name="Park J."/>
            <person name="Patyshakuliyeva A."/>
            <person name="Wieneger R.A.B."/>
            <person name="Wosten H.A.B."/>
            <person name="Martin F."/>
            <person name="Coutinho P.M."/>
            <person name="de Vries R."/>
            <person name="Martinez A.T."/>
            <person name="Klopp C."/>
            <person name="Pontarotti P."/>
            <person name="Henrissat B."/>
            <person name="Record E."/>
        </authorList>
    </citation>
    <scope>NUCLEOTIDE SEQUENCE [LARGE SCALE GENOMIC DNA]</scope>
    <source>
        <strain evidence="1">BRFM137</strain>
    </source>
</reference>
<keyword evidence="2" id="KW-1185">Reference proteome</keyword>
<dbReference type="InterPro" id="IPR006813">
    <property type="entry name" value="Glyco_trans_17"/>
</dbReference>
<dbReference type="PANTHER" id="PTHR12224:SF0">
    <property type="entry name" value="BETA-1,4-MANNOSYL-GLYCOPROTEIN 4-BETA-N-ACETYLGLUCOSAMINYLTRANSFERASE"/>
    <property type="match status" value="1"/>
</dbReference>
<dbReference type="Proteomes" id="UP000029665">
    <property type="component" value="Unassembled WGS sequence"/>
</dbReference>
<dbReference type="OMA" id="FEWPAGE"/>
<dbReference type="HOGENOM" id="CLU_038606_0_0_1"/>
<dbReference type="STRING" id="5643.A0A060S7U7"/>
<dbReference type="GO" id="GO:0006044">
    <property type="term" value="P:N-acetylglucosamine metabolic process"/>
    <property type="evidence" value="ECO:0007669"/>
    <property type="project" value="TreeGrafter"/>
</dbReference>
<sequence>MLVRRRSIYVVALTFALILAVCYTVASSISLRIRNFISYSTRPLWDKPLGPHTTLSHYYAEGVAFDAHLCNLHGWAPRAAQPEVWDAVLFSSELDLFEIRLNELAPVVSKFFVVEADRTFTGRPKNLTFAAHADRFAAFADKIVHSVFHGRTLQPGESPFVNEAAQRGHMNDLLRAHVAAADPAQPPLVIFSDVDEIPSAHTIRLLQACDAPSPIHLQMREYLYSFEWPAGEGSWRAQVHRLGADGSGYNHGQVAEWKLADSGWHCSFCFRYLHEFADKMSGYSHADRVTDQSLLRPERIQQVICEGKDIFGMLPEAYRWKDLLSLMDKDATPSAVHVPRHLIEHSERFRFLLPGGCVRES</sequence>
<dbReference type="GO" id="GO:0016020">
    <property type="term" value="C:membrane"/>
    <property type="evidence" value="ECO:0007669"/>
    <property type="project" value="InterPro"/>
</dbReference>
<evidence type="ECO:0000313" key="2">
    <source>
        <dbReference type="Proteomes" id="UP000029665"/>
    </source>
</evidence>
<dbReference type="EMBL" id="CCBP010000018">
    <property type="protein sequence ID" value="CDO68468.1"/>
    <property type="molecule type" value="Genomic_DNA"/>
</dbReference>
<dbReference type="Pfam" id="PF04724">
    <property type="entry name" value="Glyco_transf_17"/>
    <property type="match status" value="1"/>
</dbReference>
<dbReference type="OrthoDB" id="6474464at2759"/>
<dbReference type="PANTHER" id="PTHR12224">
    <property type="entry name" value="BETA-1,4-MANNOSYL-GLYCOPROTEIN BETA-1,4-N-ACETYLGLUCOSAMINYL-TRANSFERASE"/>
    <property type="match status" value="1"/>
</dbReference>
<organism evidence="1 2">
    <name type="scientific">Pycnoporus cinnabarinus</name>
    <name type="common">Cinnabar-red polypore</name>
    <name type="synonym">Trametes cinnabarina</name>
    <dbReference type="NCBI Taxonomy" id="5643"/>
    <lineage>
        <taxon>Eukaryota</taxon>
        <taxon>Fungi</taxon>
        <taxon>Dikarya</taxon>
        <taxon>Basidiomycota</taxon>
        <taxon>Agaricomycotina</taxon>
        <taxon>Agaricomycetes</taxon>
        <taxon>Polyporales</taxon>
        <taxon>Polyporaceae</taxon>
        <taxon>Trametes</taxon>
    </lineage>
</organism>
<comment type="caution">
    <text evidence="1">The sequence shown here is derived from an EMBL/GenBank/DDBJ whole genome shotgun (WGS) entry which is preliminary data.</text>
</comment>
<evidence type="ECO:0000313" key="1">
    <source>
        <dbReference type="EMBL" id="CDO68468.1"/>
    </source>
</evidence>
<gene>
    <name evidence="1" type="ORF">BN946_scf184754.g2</name>
</gene>
<proteinExistence type="predicted"/>